<organism evidence="1">
    <name type="scientific">Telmatobacter sp. DSM 110680</name>
    <dbReference type="NCBI Taxonomy" id="3036704"/>
    <lineage>
        <taxon>Bacteria</taxon>
        <taxon>Pseudomonadati</taxon>
        <taxon>Acidobacteriota</taxon>
        <taxon>Terriglobia</taxon>
        <taxon>Terriglobales</taxon>
        <taxon>Acidobacteriaceae</taxon>
        <taxon>Telmatobacter</taxon>
    </lineage>
</organism>
<evidence type="ECO:0000313" key="1">
    <source>
        <dbReference type="EMBL" id="XBH17417.1"/>
    </source>
</evidence>
<dbReference type="RefSeq" id="WP_348262647.1">
    <property type="nucleotide sequence ID" value="NZ_CP121196.1"/>
</dbReference>
<evidence type="ECO:0008006" key="2">
    <source>
        <dbReference type="Google" id="ProtNLM"/>
    </source>
</evidence>
<sequence length="299" mass="32323">MTITPIAPYAAIQGAIGSHLRYYVGWRRDQIDIDNQDLVQQENSFQEWVGVNSPKATVSFIPGSSKWAPLVAASAGESFFTEDPRIGTGMARGTPISRAHSYQLVASKLIAHTNMKLTLGHVTTAAQLAKIDPDTGLQEDQGPGRLRFLTATVRQDFNTGSMLVTFSKADARDIKTGQPTAEAPRTIVDMLGLTHKLPMRLQAKGEFEYVGAKPLGTGCNPDPSAQCVGVPLGEFRAAIARPFKDGRINVGVNLLIASGFTGQTLETFYPSAISEVTGVRIPSYASINFIYRFDDHPAP</sequence>
<accession>A0AAU7DJZ4</accession>
<dbReference type="EMBL" id="CP121196">
    <property type="protein sequence ID" value="XBH17417.1"/>
    <property type="molecule type" value="Genomic_DNA"/>
</dbReference>
<dbReference type="AlphaFoldDB" id="A0AAU7DJZ4"/>
<protein>
    <recommendedName>
        <fullName evidence="2">TonB-dependent receptor</fullName>
    </recommendedName>
</protein>
<proteinExistence type="predicted"/>
<gene>
    <name evidence="1" type="ORF">P8935_22985</name>
</gene>
<name>A0AAU7DJZ4_9BACT</name>
<reference evidence="1" key="1">
    <citation type="submission" date="2023-03" db="EMBL/GenBank/DDBJ databases">
        <title>Edaphobacter sp.</title>
        <authorList>
            <person name="Huber K.J."/>
            <person name="Papendorf J."/>
            <person name="Pilke C."/>
            <person name="Bunk B."/>
            <person name="Sproeer C."/>
            <person name="Pester M."/>
        </authorList>
    </citation>
    <scope>NUCLEOTIDE SEQUENCE</scope>
    <source>
        <strain evidence="1">DSM 110680</strain>
    </source>
</reference>